<dbReference type="EMBL" id="MRZU01000003">
    <property type="protein sequence ID" value="OUJ18770.1"/>
    <property type="molecule type" value="Genomic_DNA"/>
</dbReference>
<evidence type="ECO:0000313" key="1">
    <source>
        <dbReference type="EMBL" id="OUJ18770.1"/>
    </source>
</evidence>
<name>A0A1Y3GC00_9EURY</name>
<comment type="caution">
    <text evidence="1">The sequence shown here is derived from an EMBL/GenBank/DDBJ whole genome shotgun (WGS) entry which is preliminary data.</text>
</comment>
<reference evidence="1 2" key="1">
    <citation type="submission" date="2016-12" db="EMBL/GenBank/DDBJ databases">
        <title>Discovery of methanogenic haloarchaea.</title>
        <authorList>
            <person name="Sorokin D.Y."/>
            <person name="Makarova K.S."/>
            <person name="Abbas B."/>
            <person name="Ferrer M."/>
            <person name="Golyshin P.N."/>
        </authorList>
    </citation>
    <scope>NUCLEOTIDE SEQUENCE [LARGE SCALE GENOMIC DNA]</scope>
    <source>
        <strain evidence="1">AMET1</strain>
    </source>
</reference>
<sequence>MKRRLNFTGRRKIDKKNVSISVEPVDNDSPKFNANLDFSEMNFPEGSKVYIDAKHKTEWKRFDFGETGDLGAREKTILDDIALLEGLKFRVLVVDNEKRIIGLARAISPKIKDENRNNLLPVKISEMDLLWDLDYPGSRPELHINEDIKGSVEMVESDSAFRLSVFPEVLRRILYRIVFWEDEVDDPKETSEWHKEWLEFAAQFNDDMELPNTFNPENVSFDSEKIDRWIDIVVDEFAINMRREWNDIEEKDFGSGSKIQRELTQYD</sequence>
<gene>
    <name evidence="1" type="ORF">AMET1_0421</name>
</gene>
<dbReference type="Proteomes" id="UP000195137">
    <property type="component" value="Unassembled WGS sequence"/>
</dbReference>
<evidence type="ECO:0000313" key="2">
    <source>
        <dbReference type="Proteomes" id="UP000195137"/>
    </source>
</evidence>
<accession>A0A1Y3GC00</accession>
<dbReference type="RefSeq" id="WP_086636829.1">
    <property type="nucleotide sequence ID" value="NZ_MRZU01000003.1"/>
</dbReference>
<organism evidence="1 2">
    <name type="scientific">Methanonatronarchaeum thermophilum</name>
    <dbReference type="NCBI Taxonomy" id="1927129"/>
    <lineage>
        <taxon>Archaea</taxon>
        <taxon>Methanobacteriati</taxon>
        <taxon>Methanobacteriota</taxon>
        <taxon>Methanonatronarchaeia</taxon>
        <taxon>Methanonatronarchaeales</taxon>
        <taxon>Methanonatronarchaeaceae</taxon>
        <taxon>Methanonatronarchaeum</taxon>
    </lineage>
</organism>
<keyword evidence="2" id="KW-1185">Reference proteome</keyword>
<protein>
    <submittedName>
        <fullName evidence="1">Uncharacterized protein</fullName>
    </submittedName>
</protein>
<proteinExistence type="predicted"/>
<dbReference type="AlphaFoldDB" id="A0A1Y3GC00"/>